<name>K9UI99_CHAP6</name>
<proteinExistence type="predicted"/>
<organism evidence="1 2">
    <name type="scientific">Chamaesiphon minutus (strain ATCC 27169 / PCC 6605)</name>
    <dbReference type="NCBI Taxonomy" id="1173020"/>
    <lineage>
        <taxon>Bacteria</taxon>
        <taxon>Bacillati</taxon>
        <taxon>Cyanobacteriota</taxon>
        <taxon>Cyanophyceae</taxon>
        <taxon>Gomontiellales</taxon>
        <taxon>Chamaesiphonaceae</taxon>
        <taxon>Chamaesiphon</taxon>
    </lineage>
</organism>
<sequence>MVLGLDGYDIGEGVSSPIPFERLFEYCIPRSRHLCLYHESENTNHEITIRSPKSSAHYQGKNLITSSWILDIKNTDSDRFRQSKELKQAYS</sequence>
<dbReference type="Proteomes" id="UP000010366">
    <property type="component" value="Chromosome"/>
</dbReference>
<gene>
    <name evidence="1" type="ORF">Cha6605_3852</name>
</gene>
<dbReference type="KEGG" id="cmp:Cha6605_3852"/>
<accession>K9UI99</accession>
<evidence type="ECO:0000313" key="1">
    <source>
        <dbReference type="EMBL" id="AFY94822.1"/>
    </source>
</evidence>
<reference evidence="1 2" key="1">
    <citation type="submission" date="2012-05" db="EMBL/GenBank/DDBJ databases">
        <title>Finished chromosome of genome of Chamaesiphon sp. PCC 6605.</title>
        <authorList>
            <consortium name="US DOE Joint Genome Institute"/>
            <person name="Gugger M."/>
            <person name="Coursin T."/>
            <person name="Rippka R."/>
            <person name="Tandeau De Marsac N."/>
            <person name="Huntemann M."/>
            <person name="Wei C.-L."/>
            <person name="Han J."/>
            <person name="Detter J.C."/>
            <person name="Han C."/>
            <person name="Tapia R."/>
            <person name="Chen A."/>
            <person name="Kyrpides N."/>
            <person name="Mavromatis K."/>
            <person name="Markowitz V."/>
            <person name="Szeto E."/>
            <person name="Ivanova N."/>
            <person name="Pagani I."/>
            <person name="Pati A."/>
            <person name="Goodwin L."/>
            <person name="Nordberg H.P."/>
            <person name="Cantor M.N."/>
            <person name="Hua S.X."/>
            <person name="Woyke T."/>
            <person name="Kerfeld C.A."/>
        </authorList>
    </citation>
    <scope>NUCLEOTIDE SEQUENCE [LARGE SCALE GENOMIC DNA]</scope>
    <source>
        <strain evidence="2">ATCC 27169 / PCC 6605</strain>
    </source>
</reference>
<protein>
    <submittedName>
        <fullName evidence="1">Uncharacterized protein</fullName>
    </submittedName>
</protein>
<dbReference type="EMBL" id="CP003600">
    <property type="protein sequence ID" value="AFY94822.1"/>
    <property type="molecule type" value="Genomic_DNA"/>
</dbReference>
<dbReference type="HOGENOM" id="CLU_2421597_0_0_3"/>
<dbReference type="AlphaFoldDB" id="K9UI99"/>
<evidence type="ECO:0000313" key="2">
    <source>
        <dbReference type="Proteomes" id="UP000010366"/>
    </source>
</evidence>
<keyword evidence="2" id="KW-1185">Reference proteome</keyword>